<evidence type="ECO:0000313" key="2">
    <source>
        <dbReference type="EMBL" id="QHU14617.1"/>
    </source>
</evidence>
<dbReference type="GO" id="GO:0004197">
    <property type="term" value="F:cysteine-type endopeptidase activity"/>
    <property type="evidence" value="ECO:0007669"/>
    <property type="project" value="InterPro"/>
</dbReference>
<dbReference type="InterPro" id="IPR029030">
    <property type="entry name" value="Caspase-like_dom_sf"/>
</dbReference>
<dbReference type="Gene3D" id="3.40.50.12660">
    <property type="match status" value="1"/>
</dbReference>
<dbReference type="SUPFAM" id="SSF52129">
    <property type="entry name" value="Caspase-like"/>
    <property type="match status" value="1"/>
</dbReference>
<dbReference type="PANTHER" id="PTHR48104">
    <property type="entry name" value="METACASPASE-4"/>
    <property type="match status" value="1"/>
</dbReference>
<evidence type="ECO:0000259" key="1">
    <source>
        <dbReference type="Pfam" id="PF00656"/>
    </source>
</evidence>
<sequence length="294" mass="32880">MATYALLIGCNYTGTKHELKGCDKDISDIRDFLMERGYAEGPDNRMVVLNDPKYVTVIEEIEKLVNYVNAEDEPVDVFFQYSGHGSKVLDKDETDLKDECLVSTDLKLITDDYLKSQFSKLPSTTRMFCLIDACHSGSSLDLDFNCNSDHEGELVATIDPTIFMLSGCRDAGYSQTIKSGTIKLNLWGGAMTSGFLAVTKHMEKHHIELNMSQLLDFVRISTCCVPQVPQLTSSCCNFTDHYISCEKDSFAIYNDDDICEESDPSNIASRVLNFIDKLFKSLIMNVGAVKSHSM</sequence>
<dbReference type="EMBL" id="MN740844">
    <property type="protein sequence ID" value="QHU14617.1"/>
    <property type="molecule type" value="Genomic_DNA"/>
</dbReference>
<dbReference type="GO" id="GO:0005737">
    <property type="term" value="C:cytoplasm"/>
    <property type="evidence" value="ECO:0007669"/>
    <property type="project" value="TreeGrafter"/>
</dbReference>
<protein>
    <recommendedName>
        <fullName evidence="1">Peptidase C14 caspase domain-containing protein</fullName>
    </recommendedName>
</protein>
<dbReference type="AlphaFoldDB" id="A0A6C0KD18"/>
<accession>A0A6C0KD18</accession>
<proteinExistence type="predicted"/>
<dbReference type="PANTHER" id="PTHR48104:SF30">
    <property type="entry name" value="METACASPASE-1"/>
    <property type="match status" value="1"/>
</dbReference>
<dbReference type="InterPro" id="IPR011600">
    <property type="entry name" value="Pept_C14_caspase"/>
</dbReference>
<feature type="domain" description="Peptidase C14 caspase" evidence="1">
    <location>
        <begin position="4"/>
        <end position="233"/>
    </location>
</feature>
<dbReference type="GO" id="GO:0006508">
    <property type="term" value="P:proteolysis"/>
    <property type="evidence" value="ECO:0007669"/>
    <property type="project" value="InterPro"/>
</dbReference>
<name>A0A6C0KD18_9ZZZZ</name>
<dbReference type="Pfam" id="PF00656">
    <property type="entry name" value="Peptidase_C14"/>
    <property type="match status" value="1"/>
</dbReference>
<reference evidence="2" key="1">
    <citation type="journal article" date="2020" name="Nature">
        <title>Giant virus diversity and host interactions through global metagenomics.</title>
        <authorList>
            <person name="Schulz F."/>
            <person name="Roux S."/>
            <person name="Paez-Espino D."/>
            <person name="Jungbluth S."/>
            <person name="Walsh D.A."/>
            <person name="Denef V.J."/>
            <person name="McMahon K.D."/>
            <person name="Konstantinidis K.T."/>
            <person name="Eloe-Fadrosh E.A."/>
            <person name="Kyrpides N.C."/>
            <person name="Woyke T."/>
        </authorList>
    </citation>
    <scope>NUCLEOTIDE SEQUENCE</scope>
    <source>
        <strain evidence="2">GVMAG-S-1102113-126</strain>
    </source>
</reference>
<dbReference type="InterPro" id="IPR050452">
    <property type="entry name" value="Metacaspase"/>
</dbReference>
<organism evidence="2">
    <name type="scientific">viral metagenome</name>
    <dbReference type="NCBI Taxonomy" id="1070528"/>
    <lineage>
        <taxon>unclassified sequences</taxon>
        <taxon>metagenomes</taxon>
        <taxon>organismal metagenomes</taxon>
    </lineage>
</organism>